<dbReference type="STRING" id="142588.SAMN04488559_1082"/>
<evidence type="ECO:0000313" key="2">
    <source>
        <dbReference type="EMBL" id="SER85726.1"/>
    </source>
</evidence>
<dbReference type="Gene3D" id="2.40.160.200">
    <property type="entry name" value="LURP1-related"/>
    <property type="match status" value="1"/>
</dbReference>
<sequence length="194" mass="22240">MLHLYIKQKNISMRDRMIVKDEHGNDLYLMVGKWGRLGDGLLIYAMNGDLIAEMKQTLLSIFPTFEVKIAKKKIAEISKYPGMNGPFFKVSKLNWLVTGDFLNHDYQVTRHKSPIMSMSKAYLVWGDLYALSINEPQNALMCLCIAAVVDHLLLKKDKGSGMPPINIPILNRKRLSLTHLKLIQLKEQEKNLTR</sequence>
<evidence type="ECO:0000256" key="1">
    <source>
        <dbReference type="ARBA" id="ARBA00005437"/>
    </source>
</evidence>
<dbReference type="RefSeq" id="WP_177165709.1">
    <property type="nucleotide sequence ID" value="NZ_FOHA01000008.1"/>
</dbReference>
<comment type="similarity">
    <text evidence="1">Belongs to the LOR family.</text>
</comment>
<accession>A0A1H9SL51</accession>
<name>A0A1H9SL51_9LACT</name>
<dbReference type="Proteomes" id="UP000198948">
    <property type="component" value="Unassembled WGS sequence"/>
</dbReference>
<reference evidence="2 3" key="1">
    <citation type="submission" date="2016-10" db="EMBL/GenBank/DDBJ databases">
        <authorList>
            <person name="de Groot N.N."/>
        </authorList>
    </citation>
    <scope>NUCLEOTIDE SEQUENCE [LARGE SCALE GENOMIC DNA]</scope>
    <source>
        <strain evidence="2 3">DSM 13760</strain>
    </source>
</reference>
<dbReference type="SUPFAM" id="SSF54518">
    <property type="entry name" value="Tubby C-terminal domain-like"/>
    <property type="match status" value="1"/>
</dbReference>
<dbReference type="InterPro" id="IPR007612">
    <property type="entry name" value="LOR"/>
</dbReference>
<proteinExistence type="inferred from homology"/>
<organism evidence="2 3">
    <name type="scientific">Isobaculum melis</name>
    <dbReference type="NCBI Taxonomy" id="142588"/>
    <lineage>
        <taxon>Bacteria</taxon>
        <taxon>Bacillati</taxon>
        <taxon>Bacillota</taxon>
        <taxon>Bacilli</taxon>
        <taxon>Lactobacillales</taxon>
        <taxon>Carnobacteriaceae</taxon>
        <taxon>Isobaculum</taxon>
    </lineage>
</organism>
<dbReference type="Pfam" id="PF04525">
    <property type="entry name" value="LOR"/>
    <property type="match status" value="1"/>
</dbReference>
<gene>
    <name evidence="2" type="ORF">SAMN04488559_1082</name>
</gene>
<protein>
    <submittedName>
        <fullName evidence="2">Uncharacterized protein YxjI</fullName>
    </submittedName>
</protein>
<dbReference type="EMBL" id="FOHA01000008">
    <property type="protein sequence ID" value="SER85726.1"/>
    <property type="molecule type" value="Genomic_DNA"/>
</dbReference>
<dbReference type="InterPro" id="IPR025659">
    <property type="entry name" value="Tubby-like_C"/>
</dbReference>
<keyword evidence="3" id="KW-1185">Reference proteome</keyword>
<dbReference type="InterPro" id="IPR038595">
    <property type="entry name" value="LOR_sf"/>
</dbReference>
<evidence type="ECO:0000313" key="3">
    <source>
        <dbReference type="Proteomes" id="UP000198948"/>
    </source>
</evidence>
<dbReference type="AlphaFoldDB" id="A0A1H9SL51"/>